<name>A0A0K0DQA3_ANGCA</name>
<reference evidence="2" key="2">
    <citation type="submission" date="2017-02" db="UniProtKB">
        <authorList>
            <consortium name="WormBaseParasite"/>
        </authorList>
    </citation>
    <scope>IDENTIFICATION</scope>
</reference>
<keyword evidence="1" id="KW-1185">Reference proteome</keyword>
<accession>A0A0K0DQA3</accession>
<dbReference type="Proteomes" id="UP000035642">
    <property type="component" value="Unassembled WGS sequence"/>
</dbReference>
<evidence type="ECO:0000313" key="1">
    <source>
        <dbReference type="Proteomes" id="UP000035642"/>
    </source>
</evidence>
<dbReference type="WBParaSite" id="ACAC_0001394201-mRNA-1">
    <property type="protein sequence ID" value="ACAC_0001394201-mRNA-1"/>
    <property type="gene ID" value="ACAC_0001394201"/>
</dbReference>
<sequence length="42" mass="4814">LAKVCSRSSLRQVVGTLVDQREICQHATVIQGRKTRKTRSFR</sequence>
<protein>
    <submittedName>
        <fullName evidence="2">Transposase</fullName>
    </submittedName>
</protein>
<reference evidence="1" key="1">
    <citation type="submission" date="2012-09" db="EMBL/GenBank/DDBJ databases">
        <authorList>
            <person name="Martin A.A."/>
        </authorList>
    </citation>
    <scope>NUCLEOTIDE SEQUENCE</scope>
</reference>
<organism evidence="1 2">
    <name type="scientific">Angiostrongylus cantonensis</name>
    <name type="common">Rat lungworm</name>
    <dbReference type="NCBI Taxonomy" id="6313"/>
    <lineage>
        <taxon>Eukaryota</taxon>
        <taxon>Metazoa</taxon>
        <taxon>Ecdysozoa</taxon>
        <taxon>Nematoda</taxon>
        <taxon>Chromadorea</taxon>
        <taxon>Rhabditida</taxon>
        <taxon>Rhabditina</taxon>
        <taxon>Rhabditomorpha</taxon>
        <taxon>Strongyloidea</taxon>
        <taxon>Metastrongylidae</taxon>
        <taxon>Angiostrongylus</taxon>
    </lineage>
</organism>
<evidence type="ECO:0000313" key="2">
    <source>
        <dbReference type="WBParaSite" id="ACAC_0001394201-mRNA-1"/>
    </source>
</evidence>
<proteinExistence type="predicted"/>
<dbReference type="AlphaFoldDB" id="A0A0K0DQA3"/>